<evidence type="ECO:0000313" key="2">
    <source>
        <dbReference type="EMBL" id="ABV22105.1"/>
    </source>
</evidence>
<evidence type="ECO:0000256" key="1">
    <source>
        <dbReference type="SAM" id="MobiDB-lite"/>
    </source>
</evidence>
<protein>
    <submittedName>
        <fullName evidence="2">Uncharacterized protein</fullName>
    </submittedName>
</protein>
<dbReference type="AlphaFoldDB" id="A7YXH6"/>
<feature type="region of interest" description="Disordered" evidence="1">
    <location>
        <begin position="213"/>
        <end position="256"/>
    </location>
</feature>
<dbReference type="EMBL" id="EF133991">
    <property type="protein sequence ID" value="ABV22105.1"/>
    <property type="molecule type" value="mRNA"/>
</dbReference>
<name>A7YXH6_AMPCA</name>
<sequence>MTCPPQEAAAMQRRLAALEKRLADQPSRKPNHGAGKGARKGRWQSFANQVWWVVVLFLQEAKQVADAFLLLLQESETTRRRAWQAGPACSCQCNGGHAQEALGCGPGFAGPNRHAEGNECCGSATEKRCSLPQRQESTLLCTDQIAFRQNGPADQGAGGSYRGKGEAQAGAYHGVSSLGEIAQRLLARAQACCGALLQRARRACPDDKAWTAGPNSRGASYPHGLCATQGQKRGPRSSKGLRPAHRRTRRSSTRSTADYTLRALCG</sequence>
<feature type="compositionally biased region" description="Basic residues" evidence="1">
    <location>
        <begin position="242"/>
        <end position="252"/>
    </location>
</feature>
<feature type="non-terminal residue" evidence="2">
    <location>
        <position position="266"/>
    </location>
</feature>
<proteinExistence type="evidence at transcript level"/>
<reference evidence="2" key="1">
    <citation type="journal article" date="2007" name="Proc. Natl. Acad. Sci. U.S.A.">
        <title>Spliced leader RNA trans-splicing in dinoflagellates.</title>
        <authorList>
            <person name="Zhang H."/>
            <person name="Hou Y."/>
            <person name="Miranda L."/>
            <person name="Campbell D.A."/>
            <person name="Sturm N.R."/>
            <person name="Gaasterland T."/>
            <person name="Lin S."/>
        </authorList>
    </citation>
    <scope>NUCLEOTIDE SEQUENCE</scope>
    <source>
        <strain evidence="2">CCMP121</strain>
    </source>
</reference>
<feature type="region of interest" description="Disordered" evidence="1">
    <location>
        <begin position="21"/>
        <end position="40"/>
    </location>
</feature>
<accession>A7YXH6</accession>
<organism evidence="2">
    <name type="scientific">Amphidinium carterae</name>
    <name type="common">Dinoflagellate</name>
    <dbReference type="NCBI Taxonomy" id="2961"/>
    <lineage>
        <taxon>Eukaryota</taxon>
        <taxon>Sar</taxon>
        <taxon>Alveolata</taxon>
        <taxon>Dinophyceae</taxon>
        <taxon>Amphidiniales</taxon>
        <taxon>Amphidiniaceae</taxon>
        <taxon>Amphidinium</taxon>
    </lineage>
</organism>